<protein>
    <recommendedName>
        <fullName evidence="6">Protein kinase domain-containing protein</fullName>
    </recommendedName>
</protein>
<evidence type="ECO:0000256" key="4">
    <source>
        <dbReference type="ARBA" id="ARBA00022777"/>
    </source>
</evidence>
<evidence type="ECO:0000313" key="8">
    <source>
        <dbReference type="Proteomes" id="UP000267029"/>
    </source>
</evidence>
<dbReference type="EMBL" id="UXSR01000790">
    <property type="protein sequence ID" value="VDD77453.1"/>
    <property type="molecule type" value="Genomic_DNA"/>
</dbReference>
<dbReference type="InterPro" id="IPR011009">
    <property type="entry name" value="Kinase-like_dom_sf"/>
</dbReference>
<name>A0A0R3U962_MESCO</name>
<proteinExistence type="predicted"/>
<dbReference type="OrthoDB" id="548217at2759"/>
<evidence type="ECO:0000256" key="5">
    <source>
        <dbReference type="ARBA" id="ARBA00022840"/>
    </source>
</evidence>
<feature type="domain" description="Protein kinase" evidence="6">
    <location>
        <begin position="1"/>
        <end position="108"/>
    </location>
</feature>
<dbReference type="GO" id="GO:0005524">
    <property type="term" value="F:ATP binding"/>
    <property type="evidence" value="ECO:0007669"/>
    <property type="project" value="UniProtKB-KW"/>
</dbReference>
<dbReference type="Pfam" id="PF00069">
    <property type="entry name" value="Pkinase"/>
    <property type="match status" value="1"/>
</dbReference>
<accession>A0A0R3U962</accession>
<keyword evidence="8" id="KW-1185">Reference proteome</keyword>
<dbReference type="Gene3D" id="3.30.200.20">
    <property type="entry name" value="Phosphorylase Kinase, domain 1"/>
    <property type="match status" value="1"/>
</dbReference>
<dbReference type="STRING" id="53468.A0A0R3U962"/>
<gene>
    <name evidence="7" type="ORF">MCOS_LOCUS3456</name>
</gene>
<dbReference type="InterPro" id="IPR000719">
    <property type="entry name" value="Prot_kinase_dom"/>
</dbReference>
<dbReference type="GO" id="GO:0004674">
    <property type="term" value="F:protein serine/threonine kinase activity"/>
    <property type="evidence" value="ECO:0007669"/>
    <property type="project" value="UniProtKB-KW"/>
</dbReference>
<keyword evidence="2" id="KW-0808">Transferase</keyword>
<dbReference type="AlphaFoldDB" id="A0A0R3U962"/>
<reference evidence="7 8" key="1">
    <citation type="submission" date="2018-10" db="EMBL/GenBank/DDBJ databases">
        <authorList>
            <consortium name="Pathogen Informatics"/>
        </authorList>
    </citation>
    <scope>NUCLEOTIDE SEQUENCE [LARGE SCALE GENOMIC DNA]</scope>
</reference>
<sequence>MNPSEGAPATALREVSILKLLKHENIVSLISVTYKPGKMILVLELVYRYKPPDVLLGEQNYGPDIDIWSAGCIVYEMMNGKPPFQGSDSASQAKEIFKILGKNTRRLC</sequence>
<dbReference type="Gene3D" id="1.10.510.10">
    <property type="entry name" value="Transferase(Phosphotransferase) domain 1"/>
    <property type="match status" value="1"/>
</dbReference>
<dbReference type="GO" id="GO:0005634">
    <property type="term" value="C:nucleus"/>
    <property type="evidence" value="ECO:0007669"/>
    <property type="project" value="TreeGrafter"/>
</dbReference>
<evidence type="ECO:0000313" key="7">
    <source>
        <dbReference type="EMBL" id="VDD77453.1"/>
    </source>
</evidence>
<keyword evidence="3" id="KW-0547">Nucleotide-binding</keyword>
<keyword evidence="5" id="KW-0067">ATP-binding</keyword>
<evidence type="ECO:0000256" key="2">
    <source>
        <dbReference type="ARBA" id="ARBA00022679"/>
    </source>
</evidence>
<organism evidence="7 8">
    <name type="scientific">Mesocestoides corti</name>
    <name type="common">Flatworm</name>
    <dbReference type="NCBI Taxonomy" id="53468"/>
    <lineage>
        <taxon>Eukaryota</taxon>
        <taxon>Metazoa</taxon>
        <taxon>Spiralia</taxon>
        <taxon>Lophotrochozoa</taxon>
        <taxon>Platyhelminthes</taxon>
        <taxon>Cestoda</taxon>
        <taxon>Eucestoda</taxon>
        <taxon>Cyclophyllidea</taxon>
        <taxon>Mesocestoididae</taxon>
        <taxon>Mesocestoides</taxon>
    </lineage>
</organism>
<evidence type="ECO:0000256" key="3">
    <source>
        <dbReference type="ARBA" id="ARBA00022741"/>
    </source>
</evidence>
<dbReference type="Proteomes" id="UP000267029">
    <property type="component" value="Unassembled WGS sequence"/>
</dbReference>
<evidence type="ECO:0000256" key="1">
    <source>
        <dbReference type="ARBA" id="ARBA00022527"/>
    </source>
</evidence>
<dbReference type="PANTHER" id="PTHR24056">
    <property type="entry name" value="CELL DIVISION PROTEIN KINASE"/>
    <property type="match status" value="1"/>
</dbReference>
<evidence type="ECO:0000259" key="6">
    <source>
        <dbReference type="PROSITE" id="PS50011"/>
    </source>
</evidence>
<keyword evidence="1" id="KW-0723">Serine/threonine-protein kinase</keyword>
<keyword evidence="4" id="KW-0418">Kinase</keyword>
<dbReference type="PROSITE" id="PS50011">
    <property type="entry name" value="PROTEIN_KINASE_DOM"/>
    <property type="match status" value="1"/>
</dbReference>
<dbReference type="InterPro" id="IPR050108">
    <property type="entry name" value="CDK"/>
</dbReference>
<dbReference type="SUPFAM" id="SSF56112">
    <property type="entry name" value="Protein kinase-like (PK-like)"/>
    <property type="match status" value="1"/>
</dbReference>